<evidence type="ECO:0000313" key="2">
    <source>
        <dbReference type="Proteomes" id="UP000575898"/>
    </source>
</evidence>
<dbReference type="Gene3D" id="3.90.1150.10">
    <property type="entry name" value="Aspartate Aminotransferase, domain 1"/>
    <property type="match status" value="1"/>
</dbReference>
<dbReference type="InterPro" id="IPR015422">
    <property type="entry name" value="PyrdxlP-dep_Trfase_small"/>
</dbReference>
<dbReference type="SUPFAM" id="SSF53383">
    <property type="entry name" value="PLP-dependent transferases"/>
    <property type="match status" value="1"/>
</dbReference>
<proteinExistence type="predicted"/>
<dbReference type="Proteomes" id="UP000575898">
    <property type="component" value="Unassembled WGS sequence"/>
</dbReference>
<dbReference type="Pfam" id="PF12897">
    <property type="entry name" value="Asp_aminotransf"/>
    <property type="match status" value="1"/>
</dbReference>
<dbReference type="RefSeq" id="WP_184034989.1">
    <property type="nucleotide sequence ID" value="NZ_JACHHY010000003.1"/>
</dbReference>
<dbReference type="PANTHER" id="PTHR43799">
    <property type="entry name" value="AMINOTRANSFERASE, PUTATIVE-RELATED"/>
    <property type="match status" value="1"/>
</dbReference>
<keyword evidence="2" id="KW-1185">Reference proteome</keyword>
<name>A0A840MKV7_9PROT</name>
<dbReference type="GO" id="GO:0003677">
    <property type="term" value="F:DNA binding"/>
    <property type="evidence" value="ECO:0007669"/>
    <property type="project" value="UniProtKB-KW"/>
</dbReference>
<organism evidence="1 2">
    <name type="scientific">Chitinivorax tropicus</name>
    <dbReference type="NCBI Taxonomy" id="714531"/>
    <lineage>
        <taxon>Bacteria</taxon>
        <taxon>Pseudomonadati</taxon>
        <taxon>Pseudomonadota</taxon>
        <taxon>Betaproteobacteria</taxon>
        <taxon>Chitinivorax</taxon>
    </lineage>
</organism>
<gene>
    <name evidence="1" type="ORF">HNQ59_000606</name>
</gene>
<comment type="caution">
    <text evidence="1">The sequence shown here is derived from an EMBL/GenBank/DDBJ whole genome shotgun (WGS) entry which is preliminary data.</text>
</comment>
<dbReference type="EMBL" id="JACHHY010000003">
    <property type="protein sequence ID" value="MBB5017342.1"/>
    <property type="molecule type" value="Genomic_DNA"/>
</dbReference>
<dbReference type="PANTHER" id="PTHR43799:SF1">
    <property type="entry name" value="ASPARTATE AMINOTRANSFERASE"/>
    <property type="match status" value="1"/>
</dbReference>
<dbReference type="AlphaFoldDB" id="A0A840MKV7"/>
<dbReference type="CDD" id="cd00609">
    <property type="entry name" value="AAT_like"/>
    <property type="match status" value="1"/>
</dbReference>
<keyword evidence="1" id="KW-0238">DNA-binding</keyword>
<protein>
    <submittedName>
        <fullName evidence="1">DNA-binding transcriptional MocR family regulator</fullName>
    </submittedName>
</protein>
<sequence length="422" mass="45596">MAATPTPRLSELHAMRDQLQTRYAALKAAGLTLNMARGKPASDQLDLPAELMSLPGGADFTAKDGTDCRNYGGLQGLAEARQLFTGVLGVPADQIIIGDNSSLALMHDCVAFGLLKGTCDSQGPWVASQTTFLCPVPGYDRHFAICEEFGIKMINVPLKEDGPDMDVVEKLVASDPTIKGMWCVPKYSNPTGTVYSDQVIERLAAMKTAAPDFRLFWDNAYAVHHLDGKAAEIANIIERCAQHGHPNRAYVFSSTSKITLAGAGLAVFGSSPANVKWLLARMNQRTIGSDKINQLRHVRFLKDEAGLAALMDRHAAILKPKFDKVIEIFQRELGEWGIAHWTLPQGGYFISLDVPAGLAKRVVQLAKEAGIVLTPAGATFPYNKDPEDRNIRIAPSFPDLEEISQAAEGVALCVLLAAAESA</sequence>
<dbReference type="InterPro" id="IPR024551">
    <property type="entry name" value="AspAT_Ic"/>
</dbReference>
<dbReference type="InterPro" id="IPR015421">
    <property type="entry name" value="PyrdxlP-dep_Trfase_major"/>
</dbReference>
<accession>A0A840MKV7</accession>
<dbReference type="Gene3D" id="3.40.640.10">
    <property type="entry name" value="Type I PLP-dependent aspartate aminotransferase-like (Major domain)"/>
    <property type="match status" value="1"/>
</dbReference>
<evidence type="ECO:0000313" key="1">
    <source>
        <dbReference type="EMBL" id="MBB5017342.1"/>
    </source>
</evidence>
<reference evidence="1 2" key="1">
    <citation type="submission" date="2020-08" db="EMBL/GenBank/DDBJ databases">
        <title>Genomic Encyclopedia of Type Strains, Phase IV (KMG-IV): sequencing the most valuable type-strain genomes for metagenomic binning, comparative biology and taxonomic classification.</title>
        <authorList>
            <person name="Goeker M."/>
        </authorList>
    </citation>
    <scope>NUCLEOTIDE SEQUENCE [LARGE SCALE GENOMIC DNA]</scope>
    <source>
        <strain evidence="1 2">DSM 27165</strain>
    </source>
</reference>
<dbReference type="GO" id="GO:0004069">
    <property type="term" value="F:L-aspartate:2-oxoglutarate aminotransferase activity"/>
    <property type="evidence" value="ECO:0007669"/>
    <property type="project" value="InterPro"/>
</dbReference>
<dbReference type="InterPro" id="IPR015424">
    <property type="entry name" value="PyrdxlP-dep_Trfase"/>
</dbReference>